<dbReference type="EMBL" id="CM024801">
    <property type="protein sequence ID" value="KAG8011830.1"/>
    <property type="molecule type" value="Genomic_DNA"/>
</dbReference>
<reference evidence="1" key="1">
    <citation type="submission" date="2020-04" db="EMBL/GenBank/DDBJ databases">
        <title>A chromosome-scale assembly and high-density genetic map of the yellow drum (Nibea albiflora) genome.</title>
        <authorList>
            <person name="Xu D."/>
            <person name="Zhang W."/>
            <person name="Chen R."/>
            <person name="Tan P."/>
            <person name="Wang L."/>
            <person name="Song H."/>
            <person name="Tian L."/>
            <person name="Zhu Q."/>
            <person name="Wang B."/>
        </authorList>
    </citation>
    <scope>NUCLEOTIDE SEQUENCE</scope>
    <source>
        <strain evidence="1">ZJHYS-2018</strain>
    </source>
</reference>
<evidence type="ECO:0000313" key="2">
    <source>
        <dbReference type="Proteomes" id="UP000805704"/>
    </source>
</evidence>
<feature type="non-terminal residue" evidence="1">
    <location>
        <position position="113"/>
    </location>
</feature>
<organism evidence="1 2">
    <name type="scientific">Nibea albiflora</name>
    <name type="common">Yellow drum</name>
    <name type="synonym">Corvina albiflora</name>
    <dbReference type="NCBI Taxonomy" id="240163"/>
    <lineage>
        <taxon>Eukaryota</taxon>
        <taxon>Metazoa</taxon>
        <taxon>Chordata</taxon>
        <taxon>Craniata</taxon>
        <taxon>Vertebrata</taxon>
        <taxon>Euteleostomi</taxon>
        <taxon>Actinopterygii</taxon>
        <taxon>Neopterygii</taxon>
        <taxon>Teleostei</taxon>
        <taxon>Neoteleostei</taxon>
        <taxon>Acanthomorphata</taxon>
        <taxon>Eupercaria</taxon>
        <taxon>Sciaenidae</taxon>
        <taxon>Nibea</taxon>
    </lineage>
</organism>
<evidence type="ECO:0000313" key="1">
    <source>
        <dbReference type="EMBL" id="KAG8011830.1"/>
    </source>
</evidence>
<gene>
    <name evidence="1" type="ORF">GBF38_004187</name>
</gene>
<name>A0ACB7FC39_NIBAL</name>
<protein>
    <submittedName>
        <fullName evidence="1">Uncharacterized protein</fullName>
    </submittedName>
</protein>
<dbReference type="Proteomes" id="UP000805704">
    <property type="component" value="Chromosome 13"/>
</dbReference>
<accession>A0ACB7FC39</accession>
<sequence length="113" mass="13144">MTFLFAQFDRYFAICHPFFYDRFVHTGVIVCANVYCWLHVYGQLLVQQLVPLSIAIEISIYSRIGLMVIIVTKMTMTVKLLFVARYQIQREPPGPERDIKKESLLIIVMVGRA</sequence>
<keyword evidence="2" id="KW-1185">Reference proteome</keyword>
<comment type="caution">
    <text evidence="1">The sequence shown here is derived from an EMBL/GenBank/DDBJ whole genome shotgun (WGS) entry which is preliminary data.</text>
</comment>
<proteinExistence type="predicted"/>